<dbReference type="Proteomes" id="UP000187191">
    <property type="component" value="Chromosome"/>
</dbReference>
<evidence type="ECO:0000313" key="5">
    <source>
        <dbReference type="Proteomes" id="UP000187191"/>
    </source>
</evidence>
<dbReference type="CDD" id="cd16936">
    <property type="entry name" value="HATPase_RsbW-like"/>
    <property type="match status" value="1"/>
</dbReference>
<keyword evidence="4" id="KW-0067">ATP-binding</keyword>
<evidence type="ECO:0000313" key="4">
    <source>
        <dbReference type="EMBL" id="QQC89480.1"/>
    </source>
</evidence>
<evidence type="ECO:0000259" key="2">
    <source>
        <dbReference type="Pfam" id="PF13581"/>
    </source>
</evidence>
<keyword evidence="1" id="KW-0808">Transferase</keyword>
<evidence type="ECO:0000256" key="1">
    <source>
        <dbReference type="ARBA" id="ARBA00022527"/>
    </source>
</evidence>
<dbReference type="AlphaFoldDB" id="A0A1P8TKE2"/>
<dbReference type="Pfam" id="PF13581">
    <property type="entry name" value="HATPase_c_2"/>
    <property type="match status" value="1"/>
</dbReference>
<dbReference type="Proteomes" id="UP000596130">
    <property type="component" value="Chromosome"/>
</dbReference>
<evidence type="ECO:0000313" key="3">
    <source>
        <dbReference type="EMBL" id="APY88103.1"/>
    </source>
</evidence>
<keyword evidence="1" id="KW-0418">Kinase</keyword>
<dbReference type="GO" id="GO:0004674">
    <property type="term" value="F:protein serine/threonine kinase activity"/>
    <property type="evidence" value="ECO:0007669"/>
    <property type="project" value="UniProtKB-KW"/>
</dbReference>
<dbReference type="EMBL" id="CP015588">
    <property type="protein sequence ID" value="APY88103.1"/>
    <property type="molecule type" value="Genomic_DNA"/>
</dbReference>
<dbReference type="InterPro" id="IPR050267">
    <property type="entry name" value="Anti-sigma-factor_SerPK"/>
</dbReference>
<feature type="domain" description="Histidine kinase/HSP90-like ATPase" evidence="2">
    <location>
        <begin position="19"/>
        <end position="113"/>
    </location>
</feature>
<sequence length="208" mass="22001">MAVYEESALGQRCVLPFCAEPEEVGKLRNAVRGALRRWGAAVVAEEAELAVTELATNIIKHVGQGTAATLVMEAKADRVRLELHDKSSLAPVMGSAGCDEECGRGLHLLAAMSLDWGALLTVSGKAVWCELSLGPLQCPRGRRAAAVLEAYQQLAGSGMAAPSARVVLEASAADMIVDLLHWLAQRGLDPDEVLDDAQARYEAVVDAA</sequence>
<evidence type="ECO:0000313" key="6">
    <source>
        <dbReference type="Proteomes" id="UP000596130"/>
    </source>
</evidence>
<organism evidence="4 6">
    <name type="scientific">Streptomyces alfalfae</name>
    <dbReference type="NCBI Taxonomy" id="1642299"/>
    <lineage>
        <taxon>Bacteria</taxon>
        <taxon>Bacillati</taxon>
        <taxon>Actinomycetota</taxon>
        <taxon>Actinomycetes</taxon>
        <taxon>Kitasatosporales</taxon>
        <taxon>Streptomycetaceae</taxon>
        <taxon>Streptomyces</taxon>
    </lineage>
</organism>
<reference evidence="3 5" key="1">
    <citation type="submission" date="2016-05" db="EMBL/GenBank/DDBJ databases">
        <authorList>
            <person name="Gu J."/>
        </authorList>
    </citation>
    <scope>NUCLEOTIDE SEQUENCE [LARGE SCALE GENOMIC DNA]</scope>
    <source>
        <strain evidence="3 5">ACCC40021</strain>
    </source>
</reference>
<dbReference type="Gene3D" id="3.30.565.10">
    <property type="entry name" value="Histidine kinase-like ATPase, C-terminal domain"/>
    <property type="match status" value="1"/>
</dbReference>
<dbReference type="OrthoDB" id="3211521at2"/>
<dbReference type="GO" id="GO:0005524">
    <property type="term" value="F:ATP binding"/>
    <property type="evidence" value="ECO:0007669"/>
    <property type="project" value="UniProtKB-KW"/>
</dbReference>
<dbReference type="KEGG" id="ssia:A7J05_22530"/>
<keyword evidence="1" id="KW-0723">Serine/threonine-protein kinase</keyword>
<keyword evidence="4" id="KW-0547">Nucleotide-binding</keyword>
<reference evidence="4 6" key="2">
    <citation type="submission" date="2020-12" db="EMBL/GenBank/DDBJ databases">
        <title>Identification and biosynthesis of polyene macrolides produced by Streptomyces alfalfae Men-myco-93-63.</title>
        <authorList>
            <person name="Liu D."/>
            <person name="Li Y."/>
            <person name="Liu L."/>
            <person name="Han X."/>
            <person name="Shen F."/>
        </authorList>
    </citation>
    <scope>NUCLEOTIDE SEQUENCE [LARGE SCALE GENOMIC DNA]</scope>
    <source>
        <strain evidence="4 6">Men-myco-93-63</strain>
    </source>
</reference>
<gene>
    <name evidence="3" type="ORF">A7J05_22530</name>
    <name evidence="4" type="ORF">I8755_14425</name>
</gene>
<keyword evidence="5" id="KW-1185">Reference proteome</keyword>
<dbReference type="PANTHER" id="PTHR35526">
    <property type="entry name" value="ANTI-SIGMA-F FACTOR RSBW-RELATED"/>
    <property type="match status" value="1"/>
</dbReference>
<proteinExistence type="predicted"/>
<name>A0A1P8TKE2_9ACTN</name>
<dbReference type="RefSeq" id="WP_076685980.1">
    <property type="nucleotide sequence ID" value="NZ_CP015588.1"/>
</dbReference>
<dbReference type="InterPro" id="IPR003594">
    <property type="entry name" value="HATPase_dom"/>
</dbReference>
<dbReference type="EMBL" id="CP065959">
    <property type="protein sequence ID" value="QQC89480.1"/>
    <property type="molecule type" value="Genomic_DNA"/>
</dbReference>
<dbReference type="InterPro" id="IPR036890">
    <property type="entry name" value="HATPase_C_sf"/>
</dbReference>
<protein>
    <submittedName>
        <fullName evidence="4">ATP-binding protein</fullName>
    </submittedName>
</protein>
<dbReference type="PANTHER" id="PTHR35526:SF3">
    <property type="entry name" value="ANTI-SIGMA-F FACTOR RSBW"/>
    <property type="match status" value="1"/>
</dbReference>
<accession>A0A1P8TKE2</accession>